<dbReference type="InterPro" id="IPR011004">
    <property type="entry name" value="Trimer_LpxA-like_sf"/>
</dbReference>
<accession>A0ABX1V0U2</accession>
<dbReference type="Gene3D" id="2.160.10.10">
    <property type="entry name" value="Hexapeptide repeat proteins"/>
    <property type="match status" value="1"/>
</dbReference>
<dbReference type="PANTHER" id="PTHR23416:SF23">
    <property type="entry name" value="ACETYLTRANSFERASE C18B11.09C-RELATED"/>
    <property type="match status" value="1"/>
</dbReference>
<gene>
    <name evidence="3" type="ORF">HLH13_02750</name>
</gene>
<evidence type="ECO:0000256" key="1">
    <source>
        <dbReference type="ARBA" id="ARBA00007274"/>
    </source>
</evidence>
<dbReference type="EMBL" id="JABERG010000002">
    <property type="protein sequence ID" value="NNH86648.1"/>
    <property type="molecule type" value="Genomic_DNA"/>
</dbReference>
<dbReference type="CDD" id="cd05825">
    <property type="entry name" value="LbH_wcaF_like"/>
    <property type="match status" value="1"/>
</dbReference>
<evidence type="ECO:0000313" key="4">
    <source>
        <dbReference type="Proteomes" id="UP000546536"/>
    </source>
</evidence>
<name>A0ABX1V0U2_9GAMM</name>
<sequence>MKEPLQASETEDPFKGAASFSLRHRLTRILWSFTWALFASWTPAPLHRWRVFLLKLFGAQVHPTAHIYSSVKIWYPANLIMDAHACLAPHVNCYNMSIVHIGEKAIVSQYATLCGGTHDIRDPKFQLITKPIIIEKGAWVAANAFVGPGVTMAENSVVGACGVVFKNTVRNGVYAGNPTQFIKMREFKDVA</sequence>
<organism evidence="3 4">
    <name type="scientific">Acinetobacter terrae</name>
    <dbReference type="NCBI Taxonomy" id="2731247"/>
    <lineage>
        <taxon>Bacteria</taxon>
        <taxon>Pseudomonadati</taxon>
        <taxon>Pseudomonadota</taxon>
        <taxon>Gammaproteobacteria</taxon>
        <taxon>Moraxellales</taxon>
        <taxon>Moraxellaceae</taxon>
        <taxon>Acinetobacter</taxon>
        <taxon>Acinetobacter Taxon 24</taxon>
    </lineage>
</organism>
<keyword evidence="4" id="KW-1185">Reference proteome</keyword>
<proteinExistence type="inferred from homology"/>
<evidence type="ECO:0000256" key="2">
    <source>
        <dbReference type="ARBA" id="ARBA00022679"/>
    </source>
</evidence>
<reference evidence="3 4" key="1">
    <citation type="submission" date="2020-04" db="EMBL/GenBank/DDBJ databases">
        <title>Acinetobacter Taxon 24.</title>
        <authorList>
            <person name="Nemec A."/>
            <person name="Radolfova-Krizova L."/>
            <person name="Higgins P.G."/>
            <person name="Spanelova P."/>
        </authorList>
    </citation>
    <scope>NUCLEOTIDE SEQUENCE [LARGE SCALE GENOMIC DNA]</scope>
    <source>
        <strain evidence="3 4">ANC 4279</strain>
    </source>
</reference>
<protein>
    <submittedName>
        <fullName evidence="3">Colanic acid biosynthesis acetyltransferase</fullName>
    </submittedName>
</protein>
<comment type="caution">
    <text evidence="3">The sequence shown here is derived from an EMBL/GenBank/DDBJ whole genome shotgun (WGS) entry which is preliminary data.</text>
</comment>
<keyword evidence="2" id="KW-0808">Transferase</keyword>
<evidence type="ECO:0000313" key="3">
    <source>
        <dbReference type="EMBL" id="NNH86648.1"/>
    </source>
</evidence>
<dbReference type="InterPro" id="IPR051159">
    <property type="entry name" value="Hexapeptide_acetyltransf"/>
</dbReference>
<dbReference type="SUPFAM" id="SSF51161">
    <property type="entry name" value="Trimeric LpxA-like enzymes"/>
    <property type="match status" value="1"/>
</dbReference>
<dbReference type="PANTHER" id="PTHR23416">
    <property type="entry name" value="SIALIC ACID SYNTHASE-RELATED"/>
    <property type="match status" value="1"/>
</dbReference>
<dbReference type="Proteomes" id="UP000546536">
    <property type="component" value="Unassembled WGS sequence"/>
</dbReference>
<comment type="similarity">
    <text evidence="1">Belongs to the transferase hexapeptide repeat family.</text>
</comment>